<dbReference type="KEGG" id="ipo:Ilyop_1056"/>
<gene>
    <name evidence="8" type="ordered locus">Ilyop_1056</name>
</gene>
<comment type="catalytic activity">
    <reaction evidence="6">
        <text>a thymidine in DNA + NAD(+) = an N-(ADP-alpha-D-ribosyl)-thymidine in DNA + nicotinamide + H(+)</text>
        <dbReference type="Rhea" id="RHEA:71651"/>
        <dbReference type="Rhea" id="RHEA-COMP:13556"/>
        <dbReference type="Rhea" id="RHEA-COMP:18051"/>
        <dbReference type="ChEBI" id="CHEBI:15378"/>
        <dbReference type="ChEBI" id="CHEBI:17154"/>
        <dbReference type="ChEBI" id="CHEBI:57540"/>
        <dbReference type="ChEBI" id="CHEBI:137386"/>
        <dbReference type="ChEBI" id="CHEBI:191199"/>
    </reaction>
</comment>
<feature type="domain" description="DarT" evidence="7">
    <location>
        <begin position="13"/>
        <end position="201"/>
    </location>
</feature>
<evidence type="ECO:0000256" key="3">
    <source>
        <dbReference type="ARBA" id="ARBA00022679"/>
    </source>
</evidence>
<dbReference type="InterPro" id="IPR029494">
    <property type="entry name" value="DarT"/>
</dbReference>
<evidence type="ECO:0000256" key="2">
    <source>
        <dbReference type="ARBA" id="ARBA00022676"/>
    </source>
</evidence>
<reference evidence="8 9" key="1">
    <citation type="journal article" date="2010" name="Stand. Genomic Sci.">
        <title>Complete genome sequence of Ilyobacter polytropus type strain (CuHbu1).</title>
        <authorList>
            <person name="Sikorski J."/>
            <person name="Chertkov O."/>
            <person name="Lapidus A."/>
            <person name="Nolan M."/>
            <person name="Lucas S."/>
            <person name="Del Rio T.G."/>
            <person name="Tice H."/>
            <person name="Cheng J.F."/>
            <person name="Tapia R."/>
            <person name="Han C."/>
            <person name="Goodwin L."/>
            <person name="Pitluck S."/>
            <person name="Liolios K."/>
            <person name="Ivanova N."/>
            <person name="Mavromatis K."/>
            <person name="Mikhailova N."/>
            <person name="Pati A."/>
            <person name="Chen A."/>
            <person name="Palaniappan K."/>
            <person name="Land M."/>
            <person name="Hauser L."/>
            <person name="Chang Y.J."/>
            <person name="Jeffries C.D."/>
            <person name="Brambilla E."/>
            <person name="Yasawong M."/>
            <person name="Rohde M."/>
            <person name="Pukall R."/>
            <person name="Spring S."/>
            <person name="Goker M."/>
            <person name="Woyke T."/>
            <person name="Bristow J."/>
            <person name="Eisen J.A."/>
            <person name="Markowitz V."/>
            <person name="Hugenholtz P."/>
            <person name="Kyrpides N.C."/>
            <person name="Klenk H.P."/>
        </authorList>
    </citation>
    <scope>NUCLEOTIDE SEQUENCE [LARGE SCALE GENOMIC DNA]</scope>
    <source>
        <strain evidence="9">ATCC 51220 / DSM 2926 / LMG 16218 / CuHBu1</strain>
    </source>
</reference>
<dbReference type="GO" id="GO:0016779">
    <property type="term" value="F:nucleotidyltransferase activity"/>
    <property type="evidence" value="ECO:0007669"/>
    <property type="project" value="UniProtKB-UniRule"/>
</dbReference>
<evidence type="ECO:0000256" key="4">
    <source>
        <dbReference type="ARBA" id="ARBA00022695"/>
    </source>
</evidence>
<dbReference type="HOGENOM" id="CLU_1358890_0_0_0"/>
<keyword evidence="5 6" id="KW-0238">DNA-binding</keyword>
<protein>
    <recommendedName>
        <fullName evidence="7">DarT domain-containing protein</fullName>
    </recommendedName>
</protein>
<evidence type="ECO:0000313" key="8">
    <source>
        <dbReference type="EMBL" id="ADO82837.1"/>
    </source>
</evidence>
<name>E3H7E1_ILYPC</name>
<accession>E3H7E1</accession>
<comment type="caution">
    <text evidence="6">Lacks conserved residue(s) required for the propagation of feature annotation.</text>
</comment>
<dbReference type="STRING" id="572544.Ilyop_1056"/>
<evidence type="ECO:0000313" key="9">
    <source>
        <dbReference type="Proteomes" id="UP000006875"/>
    </source>
</evidence>
<evidence type="ECO:0000256" key="5">
    <source>
        <dbReference type="ARBA" id="ARBA00023125"/>
    </source>
</evidence>
<comment type="similarity">
    <text evidence="6">Belongs to the DarT ADP-ribosyltransferase family.</text>
</comment>
<feature type="active site" evidence="6">
    <location>
        <position position="155"/>
    </location>
</feature>
<dbReference type="AlphaFoldDB" id="E3H7E1"/>
<keyword evidence="2 6" id="KW-0328">Glycosyltransferase</keyword>
<dbReference type="Proteomes" id="UP000006875">
    <property type="component" value="Chromosome"/>
</dbReference>
<keyword evidence="9" id="KW-1185">Reference proteome</keyword>
<keyword evidence="1 6" id="KW-1277">Toxin-antitoxin system</keyword>
<feature type="binding site" evidence="6">
    <location>
        <position position="55"/>
    </location>
    <ligand>
        <name>NAD(+)</name>
        <dbReference type="ChEBI" id="CHEBI:57540"/>
    </ligand>
</feature>
<proteinExistence type="inferred from homology"/>
<organism evidence="8 9">
    <name type="scientific">Ilyobacter polytropus (strain ATCC 51220 / DSM 2926 / LMG 16218 / CuHBu1)</name>
    <dbReference type="NCBI Taxonomy" id="572544"/>
    <lineage>
        <taxon>Bacteria</taxon>
        <taxon>Fusobacteriati</taxon>
        <taxon>Fusobacteriota</taxon>
        <taxon>Fusobacteriia</taxon>
        <taxon>Fusobacteriales</taxon>
        <taxon>Fusobacteriaceae</taxon>
        <taxon>Ilyobacter</taxon>
    </lineage>
</organism>
<dbReference type="GO" id="GO:0016757">
    <property type="term" value="F:glycosyltransferase activity"/>
    <property type="evidence" value="ECO:0007669"/>
    <property type="project" value="UniProtKB-UniRule"/>
</dbReference>
<keyword evidence="3 6" id="KW-0808">Transferase</keyword>
<evidence type="ECO:0000256" key="1">
    <source>
        <dbReference type="ARBA" id="ARBA00022649"/>
    </source>
</evidence>
<evidence type="ECO:0000256" key="6">
    <source>
        <dbReference type="PROSITE-ProRule" id="PRU01362"/>
    </source>
</evidence>
<feature type="active site" description="Proton acceptor" evidence="6">
    <location>
        <position position="55"/>
    </location>
</feature>
<keyword evidence="4 6" id="KW-0548">Nucleotidyltransferase</keyword>
<dbReference type="Pfam" id="PF14487">
    <property type="entry name" value="DarT"/>
    <property type="match status" value="1"/>
</dbReference>
<evidence type="ECO:0000259" key="7">
    <source>
        <dbReference type="PROSITE" id="PS52018"/>
    </source>
</evidence>
<dbReference type="PROSITE" id="PS52018">
    <property type="entry name" value="DART"/>
    <property type="match status" value="1"/>
</dbReference>
<feature type="binding site" evidence="6">
    <location>
        <begin position="17"/>
        <end position="19"/>
    </location>
    <ligand>
        <name>NAD(+)</name>
        <dbReference type="ChEBI" id="CHEBI:57540"/>
    </ligand>
</feature>
<dbReference type="EMBL" id="CP002281">
    <property type="protein sequence ID" value="ADO82837.1"/>
    <property type="molecule type" value="Genomic_DNA"/>
</dbReference>
<sequence>MNRVYNFLRENNFNLLHITEFDNIKSILETGGLISLRKLEVENVCPKFMTSEASRSLDRCKGLDAYVRLAYTTWYDMIPTAVFYNNLKNPAVIIVNCELLNKKRDILFTTKNAVANDAIYYKQNEIGDHINWEKVFSERNYDTQSQEYKDARQSEVMVQDIVEKDYFVCIFVETGSDLKDLNGYGVEIKEDNIKSIINRFG</sequence>
<dbReference type="OrthoDB" id="7605323at2"/>
<dbReference type="RefSeq" id="WP_013387505.1">
    <property type="nucleotide sequence ID" value="NC_014632.1"/>
</dbReference>
<dbReference type="GO" id="GO:0003677">
    <property type="term" value="F:DNA binding"/>
    <property type="evidence" value="ECO:0007669"/>
    <property type="project" value="UniProtKB-UniRule"/>
</dbReference>